<gene>
    <name evidence="3" type="ORF">A3B86_03525</name>
</gene>
<comment type="caution">
    <text evidence="3">The sequence shown here is derived from an EMBL/GenBank/DDBJ whole genome shotgun (WGS) entry which is preliminary data.</text>
</comment>
<dbReference type="AlphaFoldDB" id="A0A1F8F1M6"/>
<proteinExistence type="predicted"/>
<name>A0A1F8F1M6_9BACT</name>
<feature type="region of interest" description="Disordered" evidence="1">
    <location>
        <begin position="1"/>
        <end position="25"/>
    </location>
</feature>
<accession>A0A1F8F1M6</accession>
<keyword evidence="2" id="KW-0472">Membrane</keyword>
<reference evidence="3 4" key="1">
    <citation type="journal article" date="2016" name="Nat. Commun.">
        <title>Thousands of microbial genomes shed light on interconnected biogeochemical processes in an aquifer system.</title>
        <authorList>
            <person name="Anantharaman K."/>
            <person name="Brown C.T."/>
            <person name="Hug L.A."/>
            <person name="Sharon I."/>
            <person name="Castelle C.J."/>
            <person name="Probst A.J."/>
            <person name="Thomas B.C."/>
            <person name="Singh A."/>
            <person name="Wilkins M.J."/>
            <person name="Karaoz U."/>
            <person name="Brodie E.L."/>
            <person name="Williams K.H."/>
            <person name="Hubbard S.S."/>
            <person name="Banfield J.F."/>
        </authorList>
    </citation>
    <scope>NUCLEOTIDE SEQUENCE [LARGE SCALE GENOMIC DNA]</scope>
</reference>
<feature type="compositionally biased region" description="Polar residues" evidence="1">
    <location>
        <begin position="1"/>
        <end position="15"/>
    </location>
</feature>
<evidence type="ECO:0000256" key="2">
    <source>
        <dbReference type="SAM" id="Phobius"/>
    </source>
</evidence>
<keyword evidence="2" id="KW-0812">Transmembrane</keyword>
<dbReference type="EMBL" id="MGJN01000019">
    <property type="protein sequence ID" value="OGN06490.1"/>
    <property type="molecule type" value="Genomic_DNA"/>
</dbReference>
<evidence type="ECO:0000313" key="3">
    <source>
        <dbReference type="EMBL" id="OGN06490.1"/>
    </source>
</evidence>
<organism evidence="3 4">
    <name type="scientific">Candidatus Yanofskybacteria bacterium RIFCSPHIGHO2_02_FULL_38_22b</name>
    <dbReference type="NCBI Taxonomy" id="1802673"/>
    <lineage>
        <taxon>Bacteria</taxon>
        <taxon>Candidatus Yanofskyibacteriota</taxon>
    </lineage>
</organism>
<evidence type="ECO:0000256" key="1">
    <source>
        <dbReference type="SAM" id="MobiDB-lite"/>
    </source>
</evidence>
<sequence length="103" mass="11309">MENNLNFNPQMQNPNVTPPLMPSGSRNGKKLWIWVSVAVAVVVAGFIWYFGSKQGILPQLPIPTPTPQTEAQLDAQLNSEVGEVDLGDLDSEFKSIDQDLNSL</sequence>
<protein>
    <submittedName>
        <fullName evidence="3">Uncharacterized protein</fullName>
    </submittedName>
</protein>
<evidence type="ECO:0000313" key="4">
    <source>
        <dbReference type="Proteomes" id="UP000176834"/>
    </source>
</evidence>
<dbReference type="Proteomes" id="UP000176834">
    <property type="component" value="Unassembled WGS sequence"/>
</dbReference>
<keyword evidence="2" id="KW-1133">Transmembrane helix</keyword>
<feature type="transmembrane region" description="Helical" evidence="2">
    <location>
        <begin position="31"/>
        <end position="50"/>
    </location>
</feature>